<protein>
    <submittedName>
        <fullName evidence="2">ABC transporter permease</fullName>
    </submittedName>
</protein>
<keyword evidence="1" id="KW-1133">Transmembrane helix</keyword>
<dbReference type="InterPro" id="IPR010288">
    <property type="entry name" value="EcsB_ABC"/>
</dbReference>
<evidence type="ECO:0000313" key="2">
    <source>
        <dbReference type="EMBL" id="MDF0479290.1"/>
    </source>
</evidence>
<evidence type="ECO:0000313" key="3">
    <source>
        <dbReference type="Proteomes" id="UP001147148"/>
    </source>
</evidence>
<dbReference type="EMBL" id="JAPDSH010000002">
    <property type="protein sequence ID" value="MDF0479290.1"/>
    <property type="molecule type" value="Genomic_DNA"/>
</dbReference>
<dbReference type="PIRSF" id="PIRSF037259">
    <property type="entry name" value="EcsB_ABC"/>
    <property type="match status" value="1"/>
</dbReference>
<reference evidence="2" key="1">
    <citation type="submission" date="2022-10" db="EMBL/GenBank/DDBJ databases">
        <title>Vagococcus sp. isolated from poultry meat.</title>
        <authorList>
            <person name="Johansson P."/>
            <person name="Bjorkroth J."/>
        </authorList>
    </citation>
    <scope>NUCLEOTIDE SEQUENCE</scope>
    <source>
        <strain evidence="2">PNs007</strain>
    </source>
</reference>
<feature type="transmembrane region" description="Helical" evidence="1">
    <location>
        <begin position="306"/>
        <end position="330"/>
    </location>
</feature>
<gene>
    <name evidence="2" type="ORF">OL233_03220</name>
</gene>
<feature type="transmembrane region" description="Helical" evidence="1">
    <location>
        <begin position="99"/>
        <end position="119"/>
    </location>
</feature>
<keyword evidence="1" id="KW-0472">Membrane</keyword>
<feature type="transmembrane region" description="Helical" evidence="1">
    <location>
        <begin position="181"/>
        <end position="200"/>
    </location>
</feature>
<feature type="transmembrane region" description="Helical" evidence="1">
    <location>
        <begin position="282"/>
        <end position="300"/>
    </location>
</feature>
<dbReference type="Proteomes" id="UP001147148">
    <property type="component" value="Unassembled WGS sequence"/>
</dbReference>
<accession>A0ABT5WZU9</accession>
<keyword evidence="3" id="KW-1185">Reference proteome</keyword>
<feature type="transmembrane region" description="Helical" evidence="1">
    <location>
        <begin position="377"/>
        <end position="396"/>
    </location>
</feature>
<sequence>MREFYRDRLTKHQTKLMRYLKYVFNDHIVLVSTFLIGGFGFYYADFVKTLSPDFFIGKPFVILIWFLVLLTGKLATLIKEADQLFLLPKEMQLHDYLKQAFKHSLVLPFTCLLLTTGVLMPLLIAINRSTLIDFVLYCLILWLLKTSHMMRLLQHAFQIDTAQLKIGLITWGVVSLSTLTLTLYVSPLVGLVLALLLTTYDQLVEKKKLQNISLHWQRLVELEQQRMKTIYQFINLFTDVPGMTGKVKRRRAFDPILNRISRTHANTYRYLYARSFIRGSEYSGLVFRLTVVAVLIVASLKEWPLVLGISLLSLFLIGFQLIPLFNQFNYMTMTQLYPLTPQMKNKNFKNLVTKILSIVTVIIGITLIIFYPDKKLVGFIILALIVEVLVFHFIYLPKRLQKMTRF</sequence>
<organism evidence="2 3">
    <name type="scientific">Vagococcus proximus</name>
    <dbReference type="NCBI Taxonomy" id="2991417"/>
    <lineage>
        <taxon>Bacteria</taxon>
        <taxon>Bacillati</taxon>
        <taxon>Bacillota</taxon>
        <taxon>Bacilli</taxon>
        <taxon>Lactobacillales</taxon>
        <taxon>Enterococcaceae</taxon>
        <taxon>Vagococcus</taxon>
    </lineage>
</organism>
<feature type="transmembrane region" description="Helical" evidence="1">
    <location>
        <begin position="20"/>
        <end position="44"/>
    </location>
</feature>
<evidence type="ECO:0000256" key="1">
    <source>
        <dbReference type="SAM" id="Phobius"/>
    </source>
</evidence>
<dbReference type="Pfam" id="PF05975">
    <property type="entry name" value="EcsB"/>
    <property type="match status" value="1"/>
</dbReference>
<keyword evidence="1" id="KW-0812">Transmembrane</keyword>
<name>A0ABT5WZU9_9ENTE</name>
<dbReference type="RefSeq" id="WP_275470939.1">
    <property type="nucleotide sequence ID" value="NZ_JAPDSH010000002.1"/>
</dbReference>
<comment type="caution">
    <text evidence="2">The sequence shown here is derived from an EMBL/GenBank/DDBJ whole genome shotgun (WGS) entry which is preliminary data.</text>
</comment>
<feature type="transmembrane region" description="Helical" evidence="1">
    <location>
        <begin position="351"/>
        <end position="371"/>
    </location>
</feature>
<feature type="transmembrane region" description="Helical" evidence="1">
    <location>
        <begin position="56"/>
        <end position="78"/>
    </location>
</feature>
<proteinExistence type="predicted"/>